<dbReference type="InterPro" id="IPR039848">
    <property type="entry name" value="Ribosomal_mS35_mt"/>
</dbReference>
<dbReference type="PIRSF" id="PIRSF036995">
    <property type="entry name" value="RSM24"/>
    <property type="match status" value="1"/>
</dbReference>
<comment type="function">
    <text evidence="1">Component of the mitochondrial ribosome (mitoribosome), a dedicated translation machinery responsible for the synthesis of mitochondrial genome-encoded proteins, including at least some of the essential transmembrane subunits of the mitochondrial respiratory chain. The mitoribosomes are attached to the mitochondrial inner membrane and translation products are cotranslationally integrated into the membrane.</text>
</comment>
<dbReference type="OrthoDB" id="283424at2759"/>
<proteinExistence type="inferred from homology"/>
<feature type="domain" description="Small ribosomal subunit protein mS35 mitochondrial conserved" evidence="2">
    <location>
        <begin position="181"/>
        <end position="308"/>
    </location>
</feature>
<reference evidence="3 4" key="1">
    <citation type="submission" date="2020-05" db="EMBL/GenBank/DDBJ databases">
        <authorList>
            <person name="Casaregola S."/>
            <person name="Devillers H."/>
            <person name="Grondin C."/>
        </authorList>
    </citation>
    <scope>NUCLEOTIDE SEQUENCE [LARGE SCALE GENOMIC DNA]</scope>
    <source>
        <strain evidence="3 4">CLIB 1767</strain>
    </source>
</reference>
<dbReference type="PANTHER" id="PTHR13490">
    <property type="entry name" value="MITOCHONDRIAL 28S RIBOSOMAL PROTEIN S28"/>
    <property type="match status" value="1"/>
</dbReference>
<dbReference type="InterPro" id="IPR019349">
    <property type="entry name" value="Ribosomal_mS35_mit"/>
</dbReference>
<keyword evidence="4" id="KW-1185">Reference proteome</keyword>
<dbReference type="AlphaFoldDB" id="A0A8H2ZHD9"/>
<evidence type="ECO:0000259" key="2">
    <source>
        <dbReference type="Pfam" id="PF10213"/>
    </source>
</evidence>
<evidence type="ECO:0000256" key="1">
    <source>
        <dbReference type="PIRNR" id="PIRNR036995"/>
    </source>
</evidence>
<dbReference type="GO" id="GO:0005763">
    <property type="term" value="C:mitochondrial small ribosomal subunit"/>
    <property type="evidence" value="ECO:0007669"/>
    <property type="project" value="UniProtKB-UniRule"/>
</dbReference>
<dbReference type="RefSeq" id="XP_041407498.1">
    <property type="nucleotide sequence ID" value="XM_041551564.1"/>
</dbReference>
<comment type="caution">
    <text evidence="3">The sequence shown here is derived from an EMBL/GenBank/DDBJ whole genome shotgun (WGS) entry which is preliminary data.</text>
</comment>
<protein>
    <recommendedName>
        <fullName evidence="1">Small ribosomal subunit protein mS35</fullName>
    </recommendedName>
    <alternativeName>
        <fullName evidence="1">37S ribosomal protein S24, mitochondrial</fullName>
    </alternativeName>
</protein>
<dbReference type="Proteomes" id="UP000644660">
    <property type="component" value="Unassembled WGS sequence"/>
</dbReference>
<dbReference type="GO" id="GO:0032543">
    <property type="term" value="P:mitochondrial translation"/>
    <property type="evidence" value="ECO:0007669"/>
    <property type="project" value="UniProtKB-UniRule"/>
</dbReference>
<gene>
    <name evidence="3" type="ORF">KABA2_07S01452</name>
</gene>
<dbReference type="EMBL" id="CAEFZW010000007">
    <property type="protein sequence ID" value="CAB4255654.1"/>
    <property type="molecule type" value="Genomic_DNA"/>
</dbReference>
<dbReference type="GO" id="GO:0003735">
    <property type="term" value="F:structural constituent of ribosome"/>
    <property type="evidence" value="ECO:0007669"/>
    <property type="project" value="UniProtKB-UniRule"/>
</dbReference>
<sequence>MLSLKCTNSIGLRAVMRLNLSRTSIRFATTETSINKDIKSTETKKNIETKPVQSAQSTELYMNPGKWRGLEPTKIINLFWERKTKLGTDYKRCPEELDALLSTADFSGMTKNEIKKIYEDTTNAMGTSMVSKNFLREGLRPFQFDELPSPAQDVVDEHREQRYYNRLAIYDLPLLTQYRQKYTNPSIKTHPITYRYTSYVGEEHPNGAKVVLSVKTKDLPLNDKQIHKLHLLARTRYDHETDIFKMSSDKFPEAAQNSRYLHDIFQRLMKEAKDTTDDFSDIPLDTRHVASKNLRKRRNDYVFPEEWKRPEDAPVETTDVLNNVLKTSPTKE</sequence>
<dbReference type="Pfam" id="PF10213">
    <property type="entry name" value="MRP-S28"/>
    <property type="match status" value="1"/>
</dbReference>
<comment type="similarity">
    <text evidence="1">Belongs to the mitochondrion-specific ribosomal protein mS35 family.</text>
</comment>
<keyword evidence="1" id="KW-0496">Mitochondrion</keyword>
<keyword evidence="1 3" id="KW-0689">Ribosomal protein</keyword>
<comment type="subcellular location">
    <subcellularLocation>
        <location evidence="1">Mitochondrion</location>
    </subcellularLocation>
</comment>
<dbReference type="InterPro" id="IPR017081">
    <property type="entry name" value="Ribosomal_mS35"/>
</dbReference>
<name>A0A8H2ZHD9_9SACH</name>
<accession>A0A8H2ZHD9</accession>
<evidence type="ECO:0000313" key="4">
    <source>
        <dbReference type="Proteomes" id="UP000644660"/>
    </source>
</evidence>
<organism evidence="3 4">
    <name type="scientific">Maudiozyma barnettii</name>
    <dbReference type="NCBI Taxonomy" id="61262"/>
    <lineage>
        <taxon>Eukaryota</taxon>
        <taxon>Fungi</taxon>
        <taxon>Dikarya</taxon>
        <taxon>Ascomycota</taxon>
        <taxon>Saccharomycotina</taxon>
        <taxon>Saccharomycetes</taxon>
        <taxon>Saccharomycetales</taxon>
        <taxon>Saccharomycetaceae</taxon>
        <taxon>Maudiozyma</taxon>
    </lineage>
</organism>
<keyword evidence="1" id="KW-0687">Ribonucleoprotein</keyword>
<dbReference type="GeneID" id="64858710"/>
<evidence type="ECO:0000313" key="3">
    <source>
        <dbReference type="EMBL" id="CAB4255654.1"/>
    </source>
</evidence>
<dbReference type="PANTHER" id="PTHR13490:SF0">
    <property type="entry name" value="SMALL RIBOSOMAL SUBUNIT PROTEIN MS35"/>
    <property type="match status" value="1"/>
</dbReference>